<evidence type="ECO:0000313" key="4">
    <source>
        <dbReference type="Proteomes" id="UP001595617"/>
    </source>
</evidence>
<feature type="domain" description="Lcl C-terminal" evidence="2">
    <location>
        <begin position="48"/>
        <end position="172"/>
    </location>
</feature>
<dbReference type="RefSeq" id="WP_380695104.1">
    <property type="nucleotide sequence ID" value="NZ_JBHRYR010000003.1"/>
</dbReference>
<dbReference type="Pfam" id="PF07603">
    <property type="entry name" value="Lcl_C"/>
    <property type="match status" value="1"/>
</dbReference>
<feature type="signal peptide" evidence="1">
    <location>
        <begin position="1"/>
        <end position="23"/>
    </location>
</feature>
<dbReference type="InterPro" id="IPR011460">
    <property type="entry name" value="Lcl_C"/>
</dbReference>
<name>A0ABV7ZVX9_9GAMM</name>
<dbReference type="PANTHER" id="PTHR35812:SF1">
    <property type="entry name" value="LIPOPROTEIN"/>
    <property type="match status" value="1"/>
</dbReference>
<evidence type="ECO:0000313" key="3">
    <source>
        <dbReference type="EMBL" id="MFC3852672.1"/>
    </source>
</evidence>
<keyword evidence="1" id="KW-0732">Signal</keyword>
<organism evidence="3 4">
    <name type="scientific">Saccharospirillum mangrovi</name>
    <dbReference type="NCBI Taxonomy" id="2161747"/>
    <lineage>
        <taxon>Bacteria</taxon>
        <taxon>Pseudomonadati</taxon>
        <taxon>Pseudomonadota</taxon>
        <taxon>Gammaproteobacteria</taxon>
        <taxon>Oceanospirillales</taxon>
        <taxon>Saccharospirillaceae</taxon>
        <taxon>Saccharospirillum</taxon>
    </lineage>
</organism>
<evidence type="ECO:0000256" key="1">
    <source>
        <dbReference type="SAM" id="SignalP"/>
    </source>
</evidence>
<dbReference type="PANTHER" id="PTHR35812">
    <property type="entry name" value="LIPOPROTEIN"/>
    <property type="match status" value="1"/>
</dbReference>
<accession>A0ABV7ZVX9</accession>
<dbReference type="EMBL" id="JBHRYR010000003">
    <property type="protein sequence ID" value="MFC3852672.1"/>
    <property type="molecule type" value="Genomic_DNA"/>
</dbReference>
<feature type="chain" id="PRO_5047420782" evidence="1">
    <location>
        <begin position="24"/>
        <end position="173"/>
    </location>
</feature>
<keyword evidence="4" id="KW-1185">Reference proteome</keyword>
<proteinExistence type="predicted"/>
<evidence type="ECO:0000259" key="2">
    <source>
        <dbReference type="Pfam" id="PF07603"/>
    </source>
</evidence>
<protein>
    <submittedName>
        <fullName evidence="3">DUF1566 domain-containing protein</fullName>
    </submittedName>
</protein>
<reference evidence="4" key="1">
    <citation type="journal article" date="2019" name="Int. J. Syst. Evol. Microbiol.">
        <title>The Global Catalogue of Microorganisms (GCM) 10K type strain sequencing project: providing services to taxonomists for standard genome sequencing and annotation.</title>
        <authorList>
            <consortium name="The Broad Institute Genomics Platform"/>
            <consortium name="The Broad Institute Genome Sequencing Center for Infectious Disease"/>
            <person name="Wu L."/>
            <person name="Ma J."/>
        </authorList>
    </citation>
    <scope>NUCLEOTIDE SEQUENCE [LARGE SCALE GENOMIC DNA]</scope>
    <source>
        <strain evidence="4">IBRC 10765</strain>
    </source>
</reference>
<gene>
    <name evidence="3" type="ORF">ACFOOG_07495</name>
</gene>
<comment type="caution">
    <text evidence="3">The sequence shown here is derived from an EMBL/GenBank/DDBJ whole genome shotgun (WGS) entry which is preliminary data.</text>
</comment>
<sequence>MFAAYPRSIMFCGVFLLHGAVYAQICTQENPDAAITTPTEDFILHDNGTVTHITTGLTWMRCSLGQTWDGSTCTGFPDSFNWEGSIARAMDVTFAGYGDWRVPTREELISLIEERCNAPAINSEVFPNTSSSRYWTSTPNLHSELSAWDVNFLNGYSSSYFRRLNYKVRLVRD</sequence>
<dbReference type="Proteomes" id="UP001595617">
    <property type="component" value="Unassembled WGS sequence"/>
</dbReference>